<evidence type="ECO:0000256" key="6">
    <source>
        <dbReference type="HAMAP-Rule" id="MF_01848"/>
    </source>
</evidence>
<dbReference type="PANTHER" id="PTHR13393:SF0">
    <property type="entry name" value="RNA N6-ADENOSINE-METHYLTRANSFERASE METTL16"/>
    <property type="match status" value="1"/>
</dbReference>
<dbReference type="Proteomes" id="UP000634011">
    <property type="component" value="Unassembled WGS sequence"/>
</dbReference>
<proteinExistence type="inferred from homology"/>
<keyword evidence="4 6" id="KW-0808">Transferase</keyword>
<protein>
    <recommendedName>
        <fullName evidence="6">Ribosomal RNA large subunit methyltransferase F</fullName>
        <ecNumber evidence="6">2.1.1.181</ecNumber>
    </recommendedName>
    <alternativeName>
        <fullName evidence="6">23S rRNA mA1618 methyltransferase</fullName>
    </alternativeName>
    <alternativeName>
        <fullName evidence="6">rRNA adenine N-6-methyltransferase</fullName>
    </alternativeName>
</protein>
<evidence type="ECO:0000313" key="7">
    <source>
        <dbReference type="EMBL" id="MBC3863535.1"/>
    </source>
</evidence>
<dbReference type="InterPro" id="IPR016909">
    <property type="entry name" value="rRNA_lsu_MeTfrase_F"/>
</dbReference>
<dbReference type="SUPFAM" id="SSF53335">
    <property type="entry name" value="S-adenosyl-L-methionine-dependent methyltransferases"/>
    <property type="match status" value="1"/>
</dbReference>
<dbReference type="GO" id="GO:0005737">
    <property type="term" value="C:cytoplasm"/>
    <property type="evidence" value="ECO:0007669"/>
    <property type="project" value="UniProtKB-SubCell"/>
</dbReference>
<comment type="caution">
    <text evidence="7">The sequence shown here is derived from an EMBL/GenBank/DDBJ whole genome shotgun (WGS) entry which is preliminary data.</text>
</comment>
<dbReference type="GO" id="GO:0052907">
    <property type="term" value="F:23S rRNA (adenine(1618)-N(6))-methyltransferase activity"/>
    <property type="evidence" value="ECO:0007669"/>
    <property type="project" value="UniProtKB-EC"/>
</dbReference>
<dbReference type="PIRSF" id="PIRSF029038">
    <property type="entry name" value="Mtase_YbiN_prd"/>
    <property type="match status" value="1"/>
</dbReference>
<dbReference type="AlphaFoldDB" id="A0A923KLY0"/>
<evidence type="ECO:0000256" key="2">
    <source>
        <dbReference type="ARBA" id="ARBA00022552"/>
    </source>
</evidence>
<gene>
    <name evidence="6 7" type="primary">rlmF</name>
    <name evidence="7" type="ORF">H8K32_15625</name>
</gene>
<comment type="catalytic activity">
    <reaction evidence="6">
        <text>adenosine(1618) in 23S rRNA + S-adenosyl-L-methionine = N(6)-methyladenosine(1618) in 23S rRNA + S-adenosyl-L-homocysteine + H(+)</text>
        <dbReference type="Rhea" id="RHEA:16497"/>
        <dbReference type="Rhea" id="RHEA-COMP:10229"/>
        <dbReference type="Rhea" id="RHEA-COMP:10231"/>
        <dbReference type="ChEBI" id="CHEBI:15378"/>
        <dbReference type="ChEBI" id="CHEBI:57856"/>
        <dbReference type="ChEBI" id="CHEBI:59789"/>
        <dbReference type="ChEBI" id="CHEBI:74411"/>
        <dbReference type="ChEBI" id="CHEBI:74449"/>
        <dbReference type="EC" id="2.1.1.181"/>
    </reaction>
</comment>
<sequence length="316" mass="35231">MPTTVQPFHAKNRHQGQYDFARLTQASPALQGFITSNQHGGTSIDFSDPLAVKTLNAAILKSDYSIIGWDIPEGQLCPPIPGRADYIHYLADLLSHSNNGKYPKKKRLDVLDVGTGASGIYPLLGVAEYAWHFVAADINQDSLNNVRQILSTNQALSERITLRLQSDPNAIFKHIVSKDDWFDLTMCNPPFHISLAEAQAGTQRKWRNLGKVSTSDEAAPLLNFGGQGAELWCPGGELAFIERMIKESADIQGQCFWFTCLVSKSANLAPLKTALKRAQVYELREVNMAQGNKQSRFLAWTFLNPVQQAGWKKMRW</sequence>
<comment type="function">
    <text evidence="6">Specifically methylates the adenine in position 1618 of 23S rRNA.</text>
</comment>
<keyword evidence="1 6" id="KW-0963">Cytoplasm</keyword>
<dbReference type="EC" id="2.1.1.181" evidence="6"/>
<dbReference type="PANTHER" id="PTHR13393">
    <property type="entry name" value="SAM-DEPENDENT METHYLTRANSFERASE"/>
    <property type="match status" value="1"/>
</dbReference>
<accession>A0A923KLY0</accession>
<dbReference type="HAMAP" id="MF_01848">
    <property type="entry name" value="23SrRNA_methyltr_F"/>
    <property type="match status" value="1"/>
</dbReference>
<evidence type="ECO:0000313" key="8">
    <source>
        <dbReference type="Proteomes" id="UP000634011"/>
    </source>
</evidence>
<keyword evidence="2 6" id="KW-0698">rRNA processing</keyword>
<dbReference type="InterPro" id="IPR029063">
    <property type="entry name" value="SAM-dependent_MTases_sf"/>
</dbReference>
<dbReference type="GO" id="GO:0070475">
    <property type="term" value="P:rRNA base methylation"/>
    <property type="evidence" value="ECO:0007669"/>
    <property type="project" value="TreeGrafter"/>
</dbReference>
<dbReference type="InterPro" id="IPR010286">
    <property type="entry name" value="METTL16/RlmF"/>
</dbReference>
<dbReference type="Gene3D" id="3.40.50.150">
    <property type="entry name" value="Vaccinia Virus protein VP39"/>
    <property type="match status" value="1"/>
</dbReference>
<evidence type="ECO:0000256" key="4">
    <source>
        <dbReference type="ARBA" id="ARBA00022679"/>
    </source>
</evidence>
<name>A0A923KLY0_9BURK</name>
<dbReference type="RefSeq" id="WP_186913479.1">
    <property type="nucleotide sequence ID" value="NZ_JACOFV010000015.1"/>
</dbReference>
<keyword evidence="3 6" id="KW-0489">Methyltransferase</keyword>
<keyword evidence="8" id="KW-1185">Reference proteome</keyword>
<dbReference type="Pfam" id="PF05971">
    <property type="entry name" value="Methyltransf_10"/>
    <property type="match status" value="1"/>
</dbReference>
<reference evidence="7" key="1">
    <citation type="submission" date="2020-08" db="EMBL/GenBank/DDBJ databases">
        <title>Novel species isolated from subtropical streams in China.</title>
        <authorList>
            <person name="Lu H."/>
        </authorList>
    </citation>
    <scope>NUCLEOTIDE SEQUENCE</scope>
    <source>
        <strain evidence="7">KACC 12607</strain>
    </source>
</reference>
<comment type="subcellular location">
    <subcellularLocation>
        <location evidence="6">Cytoplasm</location>
    </subcellularLocation>
</comment>
<dbReference type="NCBIfam" id="NF008725">
    <property type="entry name" value="PRK11727.1"/>
    <property type="match status" value="1"/>
</dbReference>
<evidence type="ECO:0000256" key="3">
    <source>
        <dbReference type="ARBA" id="ARBA00022603"/>
    </source>
</evidence>
<keyword evidence="5 6" id="KW-0949">S-adenosyl-L-methionine</keyword>
<organism evidence="7 8">
    <name type="scientific">Undibacterium jejuense</name>
    <dbReference type="NCBI Taxonomy" id="1344949"/>
    <lineage>
        <taxon>Bacteria</taxon>
        <taxon>Pseudomonadati</taxon>
        <taxon>Pseudomonadota</taxon>
        <taxon>Betaproteobacteria</taxon>
        <taxon>Burkholderiales</taxon>
        <taxon>Oxalobacteraceae</taxon>
        <taxon>Undibacterium</taxon>
    </lineage>
</organism>
<dbReference type="EMBL" id="JACOFV010000015">
    <property type="protein sequence ID" value="MBC3863535.1"/>
    <property type="molecule type" value="Genomic_DNA"/>
</dbReference>
<evidence type="ECO:0000256" key="1">
    <source>
        <dbReference type="ARBA" id="ARBA00022490"/>
    </source>
</evidence>
<evidence type="ECO:0000256" key="5">
    <source>
        <dbReference type="ARBA" id="ARBA00022691"/>
    </source>
</evidence>
<comment type="similarity">
    <text evidence="6">Belongs to the methyltransferase superfamily. METTL16/RlmF family.</text>
</comment>
<dbReference type="CDD" id="cd02440">
    <property type="entry name" value="AdoMet_MTases"/>
    <property type="match status" value="1"/>
</dbReference>